<evidence type="ECO:0000256" key="18">
    <source>
        <dbReference type="PIRSR" id="PIRSR006135-1"/>
    </source>
</evidence>
<comment type="catalytic activity">
    <reaction evidence="3">
        <text>adenosylcob(III)inamide + GTP = adenosylcob(III)inamide phosphate + GDP + H(+)</text>
        <dbReference type="Rhea" id="RHEA:15765"/>
        <dbReference type="ChEBI" id="CHEBI:2480"/>
        <dbReference type="ChEBI" id="CHEBI:15378"/>
        <dbReference type="ChEBI" id="CHEBI:37565"/>
        <dbReference type="ChEBI" id="CHEBI:58189"/>
        <dbReference type="ChEBI" id="CHEBI:58502"/>
        <dbReference type="EC" id="2.7.1.156"/>
    </reaction>
</comment>
<dbReference type="GO" id="GO:0043752">
    <property type="term" value="F:adenosylcobinamide kinase activity"/>
    <property type="evidence" value="ECO:0007669"/>
    <property type="project" value="UniProtKB-EC"/>
</dbReference>
<dbReference type="OrthoDB" id="9799422at2"/>
<dbReference type="PIRSF" id="PIRSF006135">
    <property type="entry name" value="CobU"/>
    <property type="match status" value="1"/>
</dbReference>
<reference evidence="21" key="1">
    <citation type="submission" date="2016-10" db="EMBL/GenBank/DDBJ databases">
        <authorList>
            <person name="Varghese N."/>
            <person name="Submissions S."/>
        </authorList>
    </citation>
    <scope>NUCLEOTIDE SEQUENCE [LARGE SCALE GENOMIC DNA]</scope>
    <source>
        <strain evidence="21">VPI 5359</strain>
    </source>
</reference>
<keyword evidence="20" id="KW-0548">Nucleotidyltransferase</keyword>
<dbReference type="GO" id="GO:0009236">
    <property type="term" value="P:cobalamin biosynthetic process"/>
    <property type="evidence" value="ECO:0007669"/>
    <property type="project" value="UniProtKB-UniPathway"/>
</dbReference>
<evidence type="ECO:0000256" key="14">
    <source>
        <dbReference type="ARBA" id="ARBA00022840"/>
    </source>
</evidence>
<accession>A0A1H3FEG7</accession>
<dbReference type="InterPro" id="IPR003203">
    <property type="entry name" value="CobU/CobP"/>
</dbReference>
<keyword evidence="15 19" id="KW-0342">GTP-binding</keyword>
<dbReference type="CDD" id="cd00544">
    <property type="entry name" value="CobU"/>
    <property type="match status" value="1"/>
</dbReference>
<comment type="similarity">
    <text evidence="7">Belongs to the CobU/CobP family.</text>
</comment>
<dbReference type="SUPFAM" id="SSF52540">
    <property type="entry name" value="P-loop containing nucleoside triphosphate hydrolases"/>
    <property type="match status" value="1"/>
</dbReference>
<evidence type="ECO:0000256" key="12">
    <source>
        <dbReference type="ARBA" id="ARBA00022741"/>
    </source>
</evidence>
<dbReference type="UniPathway" id="UPA00148">
    <property type="reaction ID" value="UER00236"/>
</dbReference>
<dbReference type="Gene3D" id="3.40.50.300">
    <property type="entry name" value="P-loop containing nucleotide triphosphate hydrolases"/>
    <property type="match status" value="1"/>
</dbReference>
<evidence type="ECO:0000256" key="2">
    <source>
        <dbReference type="ARBA" id="ARBA00000711"/>
    </source>
</evidence>
<dbReference type="InterPro" id="IPR027417">
    <property type="entry name" value="P-loop_NTPase"/>
</dbReference>
<evidence type="ECO:0000313" key="21">
    <source>
        <dbReference type="Proteomes" id="UP000199652"/>
    </source>
</evidence>
<gene>
    <name evidence="20" type="ORF">SAMN04488579_11025</name>
</gene>
<comment type="pathway">
    <text evidence="5">Cofactor biosynthesis; adenosylcobalamin biosynthesis; adenosylcobalamin from cob(II)yrinate a,c-diamide: step 6/7.</text>
</comment>
<comment type="catalytic activity">
    <reaction evidence="1">
        <text>adenosylcob(III)inamide + ATP = adenosylcob(III)inamide phosphate + ADP + H(+)</text>
        <dbReference type="Rhea" id="RHEA:15769"/>
        <dbReference type="ChEBI" id="CHEBI:2480"/>
        <dbReference type="ChEBI" id="CHEBI:15378"/>
        <dbReference type="ChEBI" id="CHEBI:30616"/>
        <dbReference type="ChEBI" id="CHEBI:58502"/>
        <dbReference type="ChEBI" id="CHEBI:456216"/>
        <dbReference type="EC" id="2.7.1.156"/>
    </reaction>
</comment>
<evidence type="ECO:0000256" key="4">
    <source>
        <dbReference type="ARBA" id="ARBA00003889"/>
    </source>
</evidence>
<dbReference type="STRING" id="1528.SAMN04488579_11025"/>
<evidence type="ECO:0000256" key="8">
    <source>
        <dbReference type="ARBA" id="ARBA00012016"/>
    </source>
</evidence>
<dbReference type="GO" id="GO:0005524">
    <property type="term" value="F:ATP binding"/>
    <property type="evidence" value="ECO:0007669"/>
    <property type="project" value="UniProtKB-KW"/>
</dbReference>
<dbReference type="EMBL" id="FNOU01000010">
    <property type="protein sequence ID" value="SDX89275.1"/>
    <property type="molecule type" value="Genomic_DNA"/>
</dbReference>
<name>A0A1H3FEG7_EUBBA</name>
<evidence type="ECO:0000256" key="11">
    <source>
        <dbReference type="ARBA" id="ARBA00022679"/>
    </source>
</evidence>
<evidence type="ECO:0000256" key="16">
    <source>
        <dbReference type="ARBA" id="ARBA00029570"/>
    </source>
</evidence>
<evidence type="ECO:0000256" key="9">
    <source>
        <dbReference type="ARBA" id="ARBA00012523"/>
    </source>
</evidence>
<evidence type="ECO:0000256" key="17">
    <source>
        <dbReference type="ARBA" id="ARBA00030571"/>
    </source>
</evidence>
<feature type="binding site" evidence="19">
    <location>
        <begin position="9"/>
        <end position="16"/>
    </location>
    <ligand>
        <name>GTP</name>
        <dbReference type="ChEBI" id="CHEBI:37565"/>
    </ligand>
</feature>
<keyword evidence="10" id="KW-0169">Cobalamin biosynthesis</keyword>
<evidence type="ECO:0000256" key="7">
    <source>
        <dbReference type="ARBA" id="ARBA00007490"/>
    </source>
</evidence>
<dbReference type="GO" id="GO:0008820">
    <property type="term" value="F:cobinamide phosphate guanylyltransferase activity"/>
    <property type="evidence" value="ECO:0007669"/>
    <property type="project" value="UniProtKB-EC"/>
</dbReference>
<feature type="binding site" evidence="19">
    <location>
        <position position="62"/>
    </location>
    <ligand>
        <name>GTP</name>
        <dbReference type="ChEBI" id="CHEBI:37565"/>
    </ligand>
</feature>
<evidence type="ECO:0000256" key="3">
    <source>
        <dbReference type="ARBA" id="ARBA00001522"/>
    </source>
</evidence>
<evidence type="ECO:0000256" key="13">
    <source>
        <dbReference type="ARBA" id="ARBA00022777"/>
    </source>
</evidence>
<dbReference type="Pfam" id="PF02283">
    <property type="entry name" value="CobU"/>
    <property type="match status" value="1"/>
</dbReference>
<feature type="binding site" evidence="19">
    <location>
        <begin position="51"/>
        <end position="54"/>
    </location>
    <ligand>
        <name>GTP</name>
        <dbReference type="ChEBI" id="CHEBI:37565"/>
    </ligand>
</feature>
<dbReference type="AlphaFoldDB" id="A0A1H3FEG7"/>
<dbReference type="EC" id="2.7.1.156" evidence="8"/>
<feature type="binding site" evidence="19">
    <location>
        <position position="85"/>
    </location>
    <ligand>
        <name>GTP</name>
        <dbReference type="ChEBI" id="CHEBI:37565"/>
    </ligand>
</feature>
<dbReference type="NCBIfam" id="NF004469">
    <property type="entry name" value="PRK05800.1"/>
    <property type="match status" value="1"/>
</dbReference>
<evidence type="ECO:0000256" key="15">
    <source>
        <dbReference type="ARBA" id="ARBA00023134"/>
    </source>
</evidence>
<keyword evidence="11 20" id="KW-0808">Transferase</keyword>
<evidence type="ECO:0000256" key="10">
    <source>
        <dbReference type="ARBA" id="ARBA00022573"/>
    </source>
</evidence>
<comment type="catalytic activity">
    <reaction evidence="2">
        <text>adenosylcob(III)inamide phosphate + GTP + H(+) = adenosylcob(III)inamide-GDP + diphosphate</text>
        <dbReference type="Rhea" id="RHEA:22712"/>
        <dbReference type="ChEBI" id="CHEBI:15378"/>
        <dbReference type="ChEBI" id="CHEBI:33019"/>
        <dbReference type="ChEBI" id="CHEBI:37565"/>
        <dbReference type="ChEBI" id="CHEBI:58502"/>
        <dbReference type="ChEBI" id="CHEBI:60487"/>
        <dbReference type="EC" id="2.7.7.62"/>
    </reaction>
</comment>
<keyword evidence="13 20" id="KW-0418">Kinase</keyword>
<dbReference type="PANTHER" id="PTHR34848">
    <property type="match status" value="1"/>
</dbReference>
<dbReference type="PANTHER" id="PTHR34848:SF1">
    <property type="entry name" value="BIFUNCTIONAL ADENOSYLCOBALAMIN BIOSYNTHESIS PROTEIN COBU"/>
    <property type="match status" value="1"/>
</dbReference>
<evidence type="ECO:0000313" key="20">
    <source>
        <dbReference type="EMBL" id="SDX89275.1"/>
    </source>
</evidence>
<keyword evidence="12 19" id="KW-0547">Nucleotide-binding</keyword>
<evidence type="ECO:0000256" key="5">
    <source>
        <dbReference type="ARBA" id="ARBA00004692"/>
    </source>
</evidence>
<dbReference type="GO" id="GO:0005525">
    <property type="term" value="F:GTP binding"/>
    <property type="evidence" value="ECO:0007669"/>
    <property type="project" value="UniProtKB-KW"/>
</dbReference>
<dbReference type="EC" id="2.7.7.62" evidence="9"/>
<organism evidence="20 21">
    <name type="scientific">Eubacterium barkeri</name>
    <name type="common">Clostridium barkeri</name>
    <dbReference type="NCBI Taxonomy" id="1528"/>
    <lineage>
        <taxon>Bacteria</taxon>
        <taxon>Bacillati</taxon>
        <taxon>Bacillota</taxon>
        <taxon>Clostridia</taxon>
        <taxon>Eubacteriales</taxon>
        <taxon>Eubacteriaceae</taxon>
        <taxon>Eubacterium</taxon>
    </lineage>
</organism>
<evidence type="ECO:0000256" key="1">
    <source>
        <dbReference type="ARBA" id="ARBA00000312"/>
    </source>
</evidence>
<dbReference type="RefSeq" id="WP_090245043.1">
    <property type="nucleotide sequence ID" value="NZ_FNOU01000010.1"/>
</dbReference>
<feature type="active site" description="GMP-histidine intermediate" evidence="18">
    <location>
        <position position="50"/>
    </location>
</feature>
<feature type="binding site" evidence="19">
    <location>
        <begin position="34"/>
        <end position="36"/>
    </location>
    <ligand>
        <name>GTP</name>
        <dbReference type="ChEBI" id="CHEBI:37565"/>
    </ligand>
</feature>
<protein>
    <recommendedName>
        <fullName evidence="16">Adenosylcobinamide kinase</fullName>
        <ecNumber evidence="8">2.7.1.156</ecNumber>
        <ecNumber evidence="9">2.7.7.62</ecNumber>
    </recommendedName>
    <alternativeName>
        <fullName evidence="17">Adenosylcobinamide-phosphate guanylyltransferase</fullName>
    </alternativeName>
</protein>
<sequence length="186" mass="20537">MGKLTFITGGARSGKSTFGEKLAKEHGGAVTYIATAVPFDDGMKDRIAHHREQRPAEWPTIEQYRDFENLGDVEAFQSAKVILLDCLTVLITNNMMDFKVDYDTISMDEFSAIEKAIQDQVMTVVDICVASDKETIIVANEVGLGLVPAYRMGNFFRDIAGRVNQMVAAKADAVYFTVSGIPMKIK</sequence>
<dbReference type="Proteomes" id="UP000199652">
    <property type="component" value="Unassembled WGS sequence"/>
</dbReference>
<comment type="pathway">
    <text evidence="6">Cofactor biosynthesis; adenosylcobalamin biosynthesis; adenosylcobalamin from cob(II)yrinate a,c-diamide: step 5/7.</text>
</comment>
<keyword evidence="21" id="KW-1185">Reference proteome</keyword>
<evidence type="ECO:0000256" key="6">
    <source>
        <dbReference type="ARBA" id="ARBA00005159"/>
    </source>
</evidence>
<evidence type="ECO:0000256" key="19">
    <source>
        <dbReference type="PIRSR" id="PIRSR006135-2"/>
    </source>
</evidence>
<proteinExistence type="inferred from homology"/>
<keyword evidence="14" id="KW-0067">ATP-binding</keyword>
<comment type="function">
    <text evidence="4">Catalyzes ATP-dependent phosphorylation of adenosylcobinamide and addition of GMP to adenosylcobinamide phosphate.</text>
</comment>